<dbReference type="EnsemblBacteria" id="ABL77531">
    <property type="protein sequence ID" value="ABL77531"/>
    <property type="gene ID" value="Tpen_0121"/>
</dbReference>
<dbReference type="OrthoDB" id="50488at2157"/>
<dbReference type="GeneID" id="4601200"/>
<organism evidence="5 6">
    <name type="scientific">Thermofilum pendens (strain DSM 2475 / Hrk 5)</name>
    <dbReference type="NCBI Taxonomy" id="368408"/>
    <lineage>
        <taxon>Archaea</taxon>
        <taxon>Thermoproteota</taxon>
        <taxon>Thermoprotei</taxon>
        <taxon>Thermofilales</taxon>
        <taxon>Thermofilaceae</taxon>
        <taxon>Thermofilum</taxon>
    </lineage>
</organism>
<evidence type="ECO:0000256" key="1">
    <source>
        <dbReference type="ARBA" id="ARBA00004196"/>
    </source>
</evidence>
<keyword evidence="6" id="KW-1185">Reference proteome</keyword>
<dbReference type="PANTHER" id="PTHR42953:SF1">
    <property type="entry name" value="METAL-BINDING PROTEIN HI_0362-RELATED"/>
    <property type="match status" value="1"/>
</dbReference>
<keyword evidence="3" id="KW-0479">Metal-binding</keyword>
<gene>
    <name evidence="5" type="ordered locus">Tpen_0121</name>
</gene>
<reference evidence="6" key="1">
    <citation type="journal article" date="2008" name="J. Bacteriol.">
        <title>Genome sequence of Thermofilum pendens reveals an exceptional loss of biosynthetic pathways without genome reduction.</title>
        <authorList>
            <person name="Anderson I."/>
            <person name="Rodriguez J."/>
            <person name="Susanti D."/>
            <person name="Porat I."/>
            <person name="Reich C."/>
            <person name="Ulrich L.E."/>
            <person name="Elkins J.G."/>
            <person name="Mavromatis K."/>
            <person name="Lykidis A."/>
            <person name="Kim E."/>
            <person name="Thompson L.S."/>
            <person name="Nolan M."/>
            <person name="Land M."/>
            <person name="Copeland A."/>
            <person name="Lapidus A."/>
            <person name="Lucas S."/>
            <person name="Detter C."/>
            <person name="Zhulin I.B."/>
            <person name="Olsen G.J."/>
            <person name="Whitman W."/>
            <person name="Mukhopadhyay B."/>
            <person name="Bristow J."/>
            <person name="Kyrpides N."/>
        </authorList>
    </citation>
    <scope>NUCLEOTIDE SEQUENCE [LARGE SCALE GENOMIC DNA]</scope>
    <source>
        <strain evidence="6">DSM 2475 / Hrk 5</strain>
    </source>
</reference>
<dbReference type="PANTHER" id="PTHR42953">
    <property type="entry name" value="HIGH-AFFINITY ZINC UPTAKE SYSTEM PROTEIN ZNUA-RELATED"/>
    <property type="match status" value="1"/>
</dbReference>
<dbReference type="RefSeq" id="WP_011751796.1">
    <property type="nucleotide sequence ID" value="NC_008698.1"/>
</dbReference>
<dbReference type="KEGG" id="tpe:Tpen_0121"/>
<dbReference type="GO" id="GO:0046872">
    <property type="term" value="F:metal ion binding"/>
    <property type="evidence" value="ECO:0007669"/>
    <property type="project" value="UniProtKB-KW"/>
</dbReference>
<name>A1RWF1_THEPD</name>
<evidence type="ECO:0000256" key="2">
    <source>
        <dbReference type="ARBA" id="ARBA00022448"/>
    </source>
</evidence>
<protein>
    <submittedName>
        <fullName evidence="5">Periplasmic solute binding protein</fullName>
    </submittedName>
</protein>
<accession>A1RWF1</accession>
<comment type="subcellular location">
    <subcellularLocation>
        <location evidence="1">Cell envelope</location>
    </subcellularLocation>
</comment>
<dbReference type="EMBL" id="CP000505">
    <property type="protein sequence ID" value="ABL77531.1"/>
    <property type="molecule type" value="Genomic_DNA"/>
</dbReference>
<proteinExistence type="predicted"/>
<evidence type="ECO:0000313" key="5">
    <source>
        <dbReference type="EMBL" id="ABL77531.1"/>
    </source>
</evidence>
<dbReference type="InterPro" id="IPR050492">
    <property type="entry name" value="Bact_metal-bind_prot9"/>
</dbReference>
<dbReference type="Gene3D" id="3.40.50.1980">
    <property type="entry name" value="Nitrogenase molybdenum iron protein domain"/>
    <property type="match status" value="1"/>
</dbReference>
<dbReference type="AlphaFoldDB" id="A1RWF1"/>
<dbReference type="eggNOG" id="arCOG01005">
    <property type="taxonomic scope" value="Archaea"/>
</dbReference>
<evidence type="ECO:0000313" key="6">
    <source>
        <dbReference type="Proteomes" id="UP000000641"/>
    </source>
</evidence>
<keyword evidence="4" id="KW-0732">Signal</keyword>
<sequence length="300" mass="32425">MSRRSLALVAVVVLVALGIGYLLLSPGLSPQAPRAGGLKIVVTFYSLKGDIEYLLCQGDEVIPVTPQGVDPHEYQLTPSDVARIREGSLIVSTAHAPFEQKIKQLVETGELKSRLIEIPRIPGIKLLVNPSTGTLNYHWPIYDPNNYIAYINYTAHVMASLRPECASTYLSKASGLIANITSIERSAPRLNLVAVGSSPVVQYSVEWMGINVSYLLIKEADLPATPQDIATIEDAMARGAINVVVISKGLETTSAGKTLVDLASKYGKPVLYVPSPISSESTYEKILVVVKEVEKVLQKG</sequence>
<dbReference type="InterPro" id="IPR006127">
    <property type="entry name" value="ZnuA-like"/>
</dbReference>
<keyword evidence="2" id="KW-0813">Transport</keyword>
<dbReference type="Pfam" id="PF01297">
    <property type="entry name" value="ZnuA"/>
    <property type="match status" value="1"/>
</dbReference>
<evidence type="ECO:0000256" key="3">
    <source>
        <dbReference type="ARBA" id="ARBA00022723"/>
    </source>
</evidence>
<dbReference type="STRING" id="368408.Tpen_0121"/>
<dbReference type="SUPFAM" id="SSF53807">
    <property type="entry name" value="Helical backbone' metal receptor"/>
    <property type="match status" value="1"/>
</dbReference>
<dbReference type="GO" id="GO:0030001">
    <property type="term" value="P:metal ion transport"/>
    <property type="evidence" value="ECO:0007669"/>
    <property type="project" value="InterPro"/>
</dbReference>
<dbReference type="Proteomes" id="UP000000641">
    <property type="component" value="Chromosome"/>
</dbReference>
<evidence type="ECO:0000256" key="4">
    <source>
        <dbReference type="ARBA" id="ARBA00022729"/>
    </source>
</evidence>
<dbReference type="HOGENOM" id="CLU_067263_0_0_2"/>